<dbReference type="EMBL" id="AJYW02000041">
    <property type="protein sequence ID" value="OEE78704.1"/>
    <property type="molecule type" value="Genomic_DNA"/>
</dbReference>
<comment type="subcellular location">
    <subcellularLocation>
        <location evidence="1">Membrane</location>
        <topology evidence="1">Multi-pass membrane protein</topology>
    </subcellularLocation>
</comment>
<keyword evidence="12" id="KW-1185">Reference proteome</keyword>
<dbReference type="RefSeq" id="WP_017054448.1">
    <property type="nucleotide sequence ID" value="NZ_AJYW02000041.1"/>
</dbReference>
<accession>A0A1E5D536</accession>
<dbReference type="InterPro" id="IPR003660">
    <property type="entry name" value="HAMP_dom"/>
</dbReference>
<dbReference type="PANTHER" id="PTHR32089">
    <property type="entry name" value="METHYL-ACCEPTING CHEMOTAXIS PROTEIN MCPB"/>
    <property type="match status" value="1"/>
</dbReference>
<feature type="transmembrane region" description="Helical" evidence="8">
    <location>
        <begin position="12"/>
        <end position="34"/>
    </location>
</feature>
<dbReference type="FunFam" id="1.10.287.950:FF:000001">
    <property type="entry name" value="Methyl-accepting chemotaxis sensory transducer"/>
    <property type="match status" value="1"/>
</dbReference>
<comment type="caution">
    <text evidence="11">The sequence shown here is derived from an EMBL/GenBank/DDBJ whole genome shotgun (WGS) entry which is preliminary data.</text>
</comment>
<dbReference type="InterPro" id="IPR004089">
    <property type="entry name" value="MCPsignal_dom"/>
</dbReference>
<gene>
    <name evidence="11" type="ORF">A130_12895</name>
</gene>
<dbReference type="GO" id="GO:0007165">
    <property type="term" value="P:signal transduction"/>
    <property type="evidence" value="ECO:0007669"/>
    <property type="project" value="UniProtKB-KW"/>
</dbReference>
<keyword evidence="5 7" id="KW-0807">Transducer</keyword>
<evidence type="ECO:0000256" key="2">
    <source>
        <dbReference type="ARBA" id="ARBA00022692"/>
    </source>
</evidence>
<name>A0A1E5D536_9VIBR</name>
<dbReference type="PRINTS" id="PR00260">
    <property type="entry name" value="CHEMTRNSDUCR"/>
</dbReference>
<organism evidence="11 12">
    <name type="scientific">Vibrio genomosp. F6 str. FF-238</name>
    <dbReference type="NCBI Taxonomy" id="1191298"/>
    <lineage>
        <taxon>Bacteria</taxon>
        <taxon>Pseudomonadati</taxon>
        <taxon>Pseudomonadota</taxon>
        <taxon>Gammaproteobacteria</taxon>
        <taxon>Vibrionales</taxon>
        <taxon>Vibrionaceae</taxon>
        <taxon>Vibrio</taxon>
    </lineage>
</organism>
<evidence type="ECO:0000313" key="11">
    <source>
        <dbReference type="EMBL" id="OEE78704.1"/>
    </source>
</evidence>
<dbReference type="Proteomes" id="UP000094165">
    <property type="component" value="Unassembled WGS sequence"/>
</dbReference>
<dbReference type="PROSITE" id="PS50885">
    <property type="entry name" value="HAMP"/>
    <property type="match status" value="1"/>
</dbReference>
<dbReference type="SUPFAM" id="SSF58104">
    <property type="entry name" value="Methyl-accepting chemotaxis protein (MCP) signaling domain"/>
    <property type="match status" value="1"/>
</dbReference>
<evidence type="ECO:0000259" key="10">
    <source>
        <dbReference type="PROSITE" id="PS50885"/>
    </source>
</evidence>
<proteinExistence type="inferred from homology"/>
<dbReference type="SMART" id="SM00283">
    <property type="entry name" value="MA"/>
    <property type="match status" value="1"/>
</dbReference>
<evidence type="ECO:0000256" key="8">
    <source>
        <dbReference type="SAM" id="Phobius"/>
    </source>
</evidence>
<dbReference type="GO" id="GO:0006935">
    <property type="term" value="P:chemotaxis"/>
    <property type="evidence" value="ECO:0007669"/>
    <property type="project" value="InterPro"/>
</dbReference>
<evidence type="ECO:0000256" key="1">
    <source>
        <dbReference type="ARBA" id="ARBA00004141"/>
    </source>
</evidence>
<keyword evidence="4 8" id="KW-0472">Membrane</keyword>
<evidence type="ECO:0000256" key="6">
    <source>
        <dbReference type="ARBA" id="ARBA00029447"/>
    </source>
</evidence>
<protein>
    <submittedName>
        <fullName evidence="11">Chemotaxis protein</fullName>
    </submittedName>
</protein>
<dbReference type="Pfam" id="PF08376">
    <property type="entry name" value="NIT"/>
    <property type="match status" value="1"/>
</dbReference>
<dbReference type="InterPro" id="IPR004090">
    <property type="entry name" value="Chemotax_Me-accpt_rcpt"/>
</dbReference>
<evidence type="ECO:0000256" key="5">
    <source>
        <dbReference type="ARBA" id="ARBA00023224"/>
    </source>
</evidence>
<dbReference type="GO" id="GO:0004888">
    <property type="term" value="F:transmembrane signaling receptor activity"/>
    <property type="evidence" value="ECO:0007669"/>
    <property type="project" value="InterPro"/>
</dbReference>
<comment type="similarity">
    <text evidence="6">Belongs to the methyl-accepting chemotaxis (MCP) protein family.</text>
</comment>
<feature type="transmembrane region" description="Helical" evidence="8">
    <location>
        <begin position="314"/>
        <end position="336"/>
    </location>
</feature>
<dbReference type="PANTHER" id="PTHR32089:SF119">
    <property type="entry name" value="METHYL-ACCEPTING CHEMOTAXIS PROTEIN CTPL"/>
    <property type="match status" value="1"/>
</dbReference>
<dbReference type="Pfam" id="PF00015">
    <property type="entry name" value="MCPsignal"/>
    <property type="match status" value="1"/>
</dbReference>
<dbReference type="InterPro" id="IPR013587">
    <property type="entry name" value="Nitrate/nitrite_sensing"/>
</dbReference>
<reference evidence="11 12" key="1">
    <citation type="journal article" date="2012" name="Science">
        <title>Ecological populations of bacteria act as socially cohesive units of antibiotic production and resistance.</title>
        <authorList>
            <person name="Cordero O.X."/>
            <person name="Wildschutte H."/>
            <person name="Kirkup B."/>
            <person name="Proehl S."/>
            <person name="Ngo L."/>
            <person name="Hussain F."/>
            <person name="Le Roux F."/>
            <person name="Mincer T."/>
            <person name="Polz M.F."/>
        </authorList>
    </citation>
    <scope>NUCLEOTIDE SEQUENCE [LARGE SCALE GENOMIC DNA]</scope>
    <source>
        <strain evidence="11 12">FF-238</strain>
    </source>
</reference>
<feature type="domain" description="Methyl-accepting transducer" evidence="9">
    <location>
        <begin position="392"/>
        <end position="628"/>
    </location>
</feature>
<evidence type="ECO:0000256" key="4">
    <source>
        <dbReference type="ARBA" id="ARBA00023136"/>
    </source>
</evidence>
<evidence type="ECO:0000259" key="9">
    <source>
        <dbReference type="PROSITE" id="PS50111"/>
    </source>
</evidence>
<evidence type="ECO:0000313" key="12">
    <source>
        <dbReference type="Proteomes" id="UP000094165"/>
    </source>
</evidence>
<dbReference type="PROSITE" id="PS50111">
    <property type="entry name" value="CHEMOTAXIS_TRANSDUC_2"/>
    <property type="match status" value="1"/>
</dbReference>
<keyword evidence="3 8" id="KW-1133">Transmembrane helix</keyword>
<dbReference type="Gene3D" id="1.10.287.950">
    <property type="entry name" value="Methyl-accepting chemotaxis protein"/>
    <property type="match status" value="1"/>
</dbReference>
<keyword evidence="2 8" id="KW-0812">Transmembrane</keyword>
<dbReference type="GO" id="GO:0016020">
    <property type="term" value="C:membrane"/>
    <property type="evidence" value="ECO:0007669"/>
    <property type="project" value="UniProtKB-SubCell"/>
</dbReference>
<evidence type="ECO:0000256" key="7">
    <source>
        <dbReference type="PROSITE-ProRule" id="PRU00284"/>
    </source>
</evidence>
<feature type="domain" description="HAMP" evidence="10">
    <location>
        <begin position="334"/>
        <end position="387"/>
    </location>
</feature>
<evidence type="ECO:0000256" key="3">
    <source>
        <dbReference type="ARBA" id="ARBA00022989"/>
    </source>
</evidence>
<sequence>MRSLLRQFPLYIIVTIIAGIPLTLSIILASLSVIEFKQESSLSSQDQEVVELVILYDNIAHNLAVERGLTAGVLGSKGKAAQVEKLKKQRKVADSHIQALKGFSPVHIKPELASNLMGDVQKQLSRLSEVRRQVDTLRPNLSPFAYYSDLNQLAIDNAIMLLASINNSEIASLGKALTSVVVMKERAGQVRGALNGVFSRGNATAAIYANVQNYISSGNYALRRAKIEMPTQFQQQLELARNSSTWKNVNQIKDSFLSQKSNLNNIDGPDASSWFGLATDQIKLINQVRNQLQTEISTISTEQAIRANNLQNSLLVATILIGACLLWALVFCVTGLRHRVGSLTTHLGNMSTQRDLSVELNSVGKDEISYISRSINQLTQNIRSLLSDVTNTNNNSTQRLNTIVSNAQELGQSSQSTTAKCANIATAMTELSQSSLEIAASAERALTETDEMKSQVLECQSQSEASFNSVEGLITQINETEACMLELEQDTQSISQIVETISAVSEQTNLLALNAAIEAARAGEHGRGFAVVSSEVRDLAHRSQEATESISKLLEKITTNTNKSVNNMSKSKQASDDTFVSVDVVRESVAKLESVIEQVSEHITSIANSTTEQSKASEDVDKDVDTLSEIADQTGILANELNTIVTSYKEEVFNVQEQLNKFKLV</sequence>
<dbReference type="AlphaFoldDB" id="A0A1E5D536"/>